<dbReference type="GO" id="GO:0008270">
    <property type="term" value="F:zinc ion binding"/>
    <property type="evidence" value="ECO:0007669"/>
    <property type="project" value="UniProtKB-KW"/>
</dbReference>
<evidence type="ECO:0000256" key="2">
    <source>
        <dbReference type="ARBA" id="ARBA00022771"/>
    </source>
</evidence>
<reference evidence="6" key="1">
    <citation type="submission" date="2017-07" db="EMBL/GenBank/DDBJ databases">
        <title>Taro Niue Genome Assembly and Annotation.</title>
        <authorList>
            <person name="Atibalentja N."/>
            <person name="Keating K."/>
            <person name="Fields C.J."/>
        </authorList>
    </citation>
    <scope>NUCLEOTIDE SEQUENCE</scope>
    <source>
        <strain evidence="6">Niue_2</strain>
        <tissue evidence="6">Leaf</tissue>
    </source>
</reference>
<dbReference type="InterPro" id="IPR003656">
    <property type="entry name" value="Znf_BED"/>
</dbReference>
<feature type="non-terminal residue" evidence="6">
    <location>
        <position position="211"/>
    </location>
</feature>
<dbReference type="PANTHER" id="PTHR34396">
    <property type="entry name" value="OS03G0264950 PROTEIN-RELATED"/>
    <property type="match status" value="1"/>
</dbReference>
<evidence type="ECO:0000256" key="1">
    <source>
        <dbReference type="ARBA" id="ARBA00022723"/>
    </source>
</evidence>
<gene>
    <name evidence="6" type="ORF">Taro_037607</name>
</gene>
<dbReference type="Proteomes" id="UP000652761">
    <property type="component" value="Unassembled WGS sequence"/>
</dbReference>
<name>A0A843WBJ9_COLES</name>
<comment type="caution">
    <text evidence="6">The sequence shown here is derived from an EMBL/GenBank/DDBJ whole genome shotgun (WGS) entry which is preliminary data.</text>
</comment>
<dbReference type="PANTHER" id="PTHR34396:SF25">
    <property type="entry name" value="BOUNDARY ELEMENT ASSOCIATED FACTOR"/>
    <property type="match status" value="1"/>
</dbReference>
<sequence length="211" mass="22796">WVGPSSQPLGGFIPPPPYVPSLSSPSLCHSCCNPPPRTAEALPSPLTSLSISRSRPVSFISTTSSTLPTYLPFMNSRGTVASSPANSRSSRKSSPLVLPKIIGVSTYMASSVSIMEANTTLNVTESDASLNATDVETSSSLSRPRKRFSKVWLHFTEKYLEDGNKRALCNYCNASFASSNNIGTSHLSQHISQCPKRPSEKVVETRNVKFK</sequence>
<evidence type="ECO:0000259" key="5">
    <source>
        <dbReference type="PROSITE" id="PS50808"/>
    </source>
</evidence>
<evidence type="ECO:0000256" key="3">
    <source>
        <dbReference type="ARBA" id="ARBA00022833"/>
    </source>
</evidence>
<organism evidence="6 7">
    <name type="scientific">Colocasia esculenta</name>
    <name type="common">Wild taro</name>
    <name type="synonym">Arum esculentum</name>
    <dbReference type="NCBI Taxonomy" id="4460"/>
    <lineage>
        <taxon>Eukaryota</taxon>
        <taxon>Viridiplantae</taxon>
        <taxon>Streptophyta</taxon>
        <taxon>Embryophyta</taxon>
        <taxon>Tracheophyta</taxon>
        <taxon>Spermatophyta</taxon>
        <taxon>Magnoliopsida</taxon>
        <taxon>Liliopsida</taxon>
        <taxon>Araceae</taxon>
        <taxon>Aroideae</taxon>
        <taxon>Colocasieae</taxon>
        <taxon>Colocasia</taxon>
    </lineage>
</organism>
<dbReference type="AlphaFoldDB" id="A0A843WBJ9"/>
<feature type="domain" description="BED-type" evidence="5">
    <location>
        <begin position="146"/>
        <end position="201"/>
    </location>
</feature>
<protein>
    <recommendedName>
        <fullName evidence="5">BED-type domain-containing protein</fullName>
    </recommendedName>
</protein>
<evidence type="ECO:0000256" key="4">
    <source>
        <dbReference type="PROSITE-ProRule" id="PRU00027"/>
    </source>
</evidence>
<dbReference type="InterPro" id="IPR036236">
    <property type="entry name" value="Znf_C2H2_sf"/>
</dbReference>
<keyword evidence="3" id="KW-0862">Zinc</keyword>
<evidence type="ECO:0000313" key="7">
    <source>
        <dbReference type="Proteomes" id="UP000652761"/>
    </source>
</evidence>
<dbReference type="GO" id="GO:0005634">
    <property type="term" value="C:nucleus"/>
    <property type="evidence" value="ECO:0007669"/>
    <property type="project" value="TreeGrafter"/>
</dbReference>
<dbReference type="SMART" id="SM00614">
    <property type="entry name" value="ZnF_BED"/>
    <property type="match status" value="1"/>
</dbReference>
<dbReference type="EMBL" id="NMUH01003286">
    <property type="protein sequence ID" value="MQM04807.1"/>
    <property type="molecule type" value="Genomic_DNA"/>
</dbReference>
<evidence type="ECO:0000313" key="6">
    <source>
        <dbReference type="EMBL" id="MQM04807.1"/>
    </source>
</evidence>
<dbReference type="SUPFAM" id="SSF57667">
    <property type="entry name" value="beta-beta-alpha zinc fingers"/>
    <property type="match status" value="1"/>
</dbReference>
<keyword evidence="1" id="KW-0479">Metal-binding</keyword>
<feature type="non-terminal residue" evidence="6">
    <location>
        <position position="1"/>
    </location>
</feature>
<accession>A0A843WBJ9</accession>
<keyword evidence="7" id="KW-1185">Reference proteome</keyword>
<dbReference type="InterPro" id="IPR053031">
    <property type="entry name" value="Cuticle_assoc_protein"/>
</dbReference>
<dbReference type="PROSITE" id="PS50808">
    <property type="entry name" value="ZF_BED"/>
    <property type="match status" value="1"/>
</dbReference>
<dbReference type="Pfam" id="PF02892">
    <property type="entry name" value="zf-BED"/>
    <property type="match status" value="1"/>
</dbReference>
<dbReference type="GO" id="GO:1990837">
    <property type="term" value="F:sequence-specific double-stranded DNA binding"/>
    <property type="evidence" value="ECO:0007669"/>
    <property type="project" value="TreeGrafter"/>
</dbReference>
<dbReference type="GO" id="GO:0006357">
    <property type="term" value="P:regulation of transcription by RNA polymerase II"/>
    <property type="evidence" value="ECO:0007669"/>
    <property type="project" value="TreeGrafter"/>
</dbReference>
<proteinExistence type="predicted"/>
<keyword evidence="2 4" id="KW-0863">Zinc-finger</keyword>